<feature type="compositionally biased region" description="Basic residues" evidence="2">
    <location>
        <begin position="99"/>
        <end position="120"/>
    </location>
</feature>
<dbReference type="Proteomes" id="UP000887574">
    <property type="component" value="Unplaced"/>
</dbReference>
<name>A0A915EUZ1_9BILA</name>
<dbReference type="InterPro" id="IPR004882">
    <property type="entry name" value="Luc7-rel"/>
</dbReference>
<organism evidence="3 4">
    <name type="scientific">Ditylenchus dipsaci</name>
    <dbReference type="NCBI Taxonomy" id="166011"/>
    <lineage>
        <taxon>Eukaryota</taxon>
        <taxon>Metazoa</taxon>
        <taxon>Ecdysozoa</taxon>
        <taxon>Nematoda</taxon>
        <taxon>Chromadorea</taxon>
        <taxon>Rhabditida</taxon>
        <taxon>Tylenchina</taxon>
        <taxon>Tylenchomorpha</taxon>
        <taxon>Sphaerularioidea</taxon>
        <taxon>Anguinidae</taxon>
        <taxon>Anguininae</taxon>
        <taxon>Ditylenchus</taxon>
    </lineage>
</organism>
<feature type="region of interest" description="Disordered" evidence="2">
    <location>
        <begin position="58"/>
        <end position="152"/>
    </location>
</feature>
<sequence>MRSIAPVQQRLRFKVCDACGAQLNILDHESRLADHFGGKMHLGMVEIREKFDQMREKIDERRAEKRRAEDEERQKRREHRQDDEDDDRNRDRTEDAKGRSRSRTRSRSRKKHSHKRRSRSRSPSSRKSDVETGTEGSDGAVKGFQRKFTSWL</sequence>
<protein>
    <submittedName>
        <fullName evidence="4">Luc7-like protein 3</fullName>
    </submittedName>
</protein>
<dbReference type="AlphaFoldDB" id="A0A915EUZ1"/>
<dbReference type="GO" id="GO:0003729">
    <property type="term" value="F:mRNA binding"/>
    <property type="evidence" value="ECO:0007669"/>
    <property type="project" value="InterPro"/>
</dbReference>
<reference evidence="4" key="1">
    <citation type="submission" date="2022-11" db="UniProtKB">
        <authorList>
            <consortium name="WormBaseParasite"/>
        </authorList>
    </citation>
    <scope>IDENTIFICATION</scope>
</reference>
<evidence type="ECO:0000313" key="3">
    <source>
        <dbReference type="Proteomes" id="UP000887574"/>
    </source>
</evidence>
<evidence type="ECO:0000313" key="4">
    <source>
        <dbReference type="WBParaSite" id="jg9800.1"/>
    </source>
</evidence>
<dbReference type="PANTHER" id="PTHR12375">
    <property type="entry name" value="RNA-BINDING PROTEIN LUC7-RELATED"/>
    <property type="match status" value="1"/>
</dbReference>
<evidence type="ECO:0000256" key="1">
    <source>
        <dbReference type="ARBA" id="ARBA00005655"/>
    </source>
</evidence>
<dbReference type="GO" id="GO:0006376">
    <property type="term" value="P:mRNA splice site recognition"/>
    <property type="evidence" value="ECO:0007669"/>
    <property type="project" value="InterPro"/>
</dbReference>
<feature type="compositionally biased region" description="Basic and acidic residues" evidence="2">
    <location>
        <begin position="58"/>
        <end position="98"/>
    </location>
</feature>
<dbReference type="WBParaSite" id="jg9800.1">
    <property type="protein sequence ID" value="jg9800.1"/>
    <property type="gene ID" value="jg9800"/>
</dbReference>
<dbReference type="Pfam" id="PF03194">
    <property type="entry name" value="LUC7"/>
    <property type="match status" value="1"/>
</dbReference>
<accession>A0A915EUZ1</accession>
<dbReference type="GO" id="GO:0005685">
    <property type="term" value="C:U1 snRNP"/>
    <property type="evidence" value="ECO:0007669"/>
    <property type="project" value="InterPro"/>
</dbReference>
<proteinExistence type="inferred from homology"/>
<comment type="similarity">
    <text evidence="1">Belongs to the Luc7 family.</text>
</comment>
<keyword evidence="3" id="KW-1185">Reference proteome</keyword>
<evidence type="ECO:0000256" key="2">
    <source>
        <dbReference type="SAM" id="MobiDB-lite"/>
    </source>
</evidence>